<name>A0A0N1H8F7_9EURO</name>
<feature type="transmembrane region" description="Helical" evidence="2">
    <location>
        <begin position="178"/>
        <end position="202"/>
    </location>
</feature>
<evidence type="ECO:0000256" key="2">
    <source>
        <dbReference type="SAM" id="Phobius"/>
    </source>
</evidence>
<keyword evidence="2" id="KW-0472">Membrane</keyword>
<evidence type="ECO:0000313" key="3">
    <source>
        <dbReference type="EMBL" id="KPI39392.1"/>
    </source>
</evidence>
<gene>
    <name evidence="3" type="ORF">AB675_5155</name>
</gene>
<feature type="transmembrane region" description="Helical" evidence="2">
    <location>
        <begin position="208"/>
        <end position="230"/>
    </location>
</feature>
<dbReference type="Proteomes" id="UP000038010">
    <property type="component" value="Unassembled WGS sequence"/>
</dbReference>
<protein>
    <submittedName>
        <fullName evidence="3">Uncharacterized protein</fullName>
    </submittedName>
</protein>
<sequence length="454" mass="50043">MADHKELSTSETPSTNSPHASERYPVKWYRSSYYNATILGLCSFAAPGLWGAMMGAGCAASPEVVNAAKALTFCLMIVSCYFRSVLVKSEAAIAIAYPEPYNGGKILGYWLTYTLFGQVLGGAINLGLNSERGEAGAVSYKVYLIFIAIQSMAPLEIVDNVRSELKEMGREFLGRKFLLLVPLIGAGVYSEAVYFTYIALWFSVRARALGSFISAIVTIITINGLGRWLDHSKLSLKTRTRGAFWAIILLQGAWWTWATVNVTRYRRSFPSYDWSDEGFGAGFAVFIFLRVGFHFFIITNLAQDEQQIIRYSALLRGAESAWQALSYGLGSLSTMATVGSIYLNFGLWAVSIFPAWLVVRHVGVDQAPLGRKEDLQVSAENHPVATEVDAEIKNINVVIAFWQIRVVVHSKTAYTTAMETSERVCKTVQADGSRLFVASCRTGTEGTTDAEVME</sequence>
<dbReference type="RefSeq" id="XP_017999355.1">
    <property type="nucleotide sequence ID" value="XM_018145343.1"/>
</dbReference>
<feature type="transmembrane region" description="Helical" evidence="2">
    <location>
        <begin position="280"/>
        <end position="302"/>
    </location>
</feature>
<dbReference type="EMBL" id="LFJN01000015">
    <property type="protein sequence ID" value="KPI39392.1"/>
    <property type="molecule type" value="Genomic_DNA"/>
</dbReference>
<evidence type="ECO:0000256" key="1">
    <source>
        <dbReference type="SAM" id="MobiDB-lite"/>
    </source>
</evidence>
<feature type="transmembrane region" description="Helical" evidence="2">
    <location>
        <begin position="33"/>
        <end position="52"/>
    </location>
</feature>
<comment type="caution">
    <text evidence="3">The sequence shown here is derived from an EMBL/GenBank/DDBJ whole genome shotgun (WGS) entry which is preliminary data.</text>
</comment>
<keyword evidence="2" id="KW-0812">Transmembrane</keyword>
<organism evidence="3 4">
    <name type="scientific">Cyphellophora attinorum</name>
    <dbReference type="NCBI Taxonomy" id="1664694"/>
    <lineage>
        <taxon>Eukaryota</taxon>
        <taxon>Fungi</taxon>
        <taxon>Dikarya</taxon>
        <taxon>Ascomycota</taxon>
        <taxon>Pezizomycotina</taxon>
        <taxon>Eurotiomycetes</taxon>
        <taxon>Chaetothyriomycetidae</taxon>
        <taxon>Chaetothyriales</taxon>
        <taxon>Cyphellophoraceae</taxon>
        <taxon>Cyphellophora</taxon>
    </lineage>
</organism>
<dbReference type="GeneID" id="28737223"/>
<accession>A0A0N1H8F7</accession>
<evidence type="ECO:0000313" key="4">
    <source>
        <dbReference type="Proteomes" id="UP000038010"/>
    </source>
</evidence>
<feature type="transmembrane region" description="Helical" evidence="2">
    <location>
        <begin position="107"/>
        <end position="128"/>
    </location>
</feature>
<reference evidence="3 4" key="1">
    <citation type="submission" date="2015-06" db="EMBL/GenBank/DDBJ databases">
        <title>Draft genome of the ant-associated black yeast Phialophora attae CBS 131958.</title>
        <authorList>
            <person name="Moreno L.F."/>
            <person name="Stielow B.J."/>
            <person name="de Hoog S."/>
            <person name="Vicente V.A."/>
            <person name="Weiss V.A."/>
            <person name="de Vries M."/>
            <person name="Cruz L.M."/>
            <person name="Souza E.M."/>
        </authorList>
    </citation>
    <scope>NUCLEOTIDE SEQUENCE [LARGE SCALE GENOMIC DNA]</scope>
    <source>
        <strain evidence="3 4">CBS 131958</strain>
    </source>
</reference>
<dbReference type="OrthoDB" id="196103at2759"/>
<feature type="transmembrane region" description="Helical" evidence="2">
    <location>
        <begin position="341"/>
        <end position="359"/>
    </location>
</feature>
<proteinExistence type="predicted"/>
<feature type="transmembrane region" description="Helical" evidence="2">
    <location>
        <begin position="64"/>
        <end position="86"/>
    </location>
</feature>
<feature type="compositionally biased region" description="Polar residues" evidence="1">
    <location>
        <begin position="9"/>
        <end position="19"/>
    </location>
</feature>
<dbReference type="AlphaFoldDB" id="A0A0N1H8F7"/>
<feature type="region of interest" description="Disordered" evidence="1">
    <location>
        <begin position="1"/>
        <end position="20"/>
    </location>
</feature>
<keyword evidence="4" id="KW-1185">Reference proteome</keyword>
<feature type="transmembrane region" description="Helical" evidence="2">
    <location>
        <begin position="140"/>
        <end position="158"/>
    </location>
</feature>
<keyword evidence="2" id="KW-1133">Transmembrane helix</keyword>
<dbReference type="VEuPathDB" id="FungiDB:AB675_5155"/>
<feature type="transmembrane region" description="Helical" evidence="2">
    <location>
        <begin position="242"/>
        <end position="260"/>
    </location>
</feature>